<organism evidence="2">
    <name type="scientific">Cladocopium goreaui</name>
    <dbReference type="NCBI Taxonomy" id="2562237"/>
    <lineage>
        <taxon>Eukaryota</taxon>
        <taxon>Sar</taxon>
        <taxon>Alveolata</taxon>
        <taxon>Dinophyceae</taxon>
        <taxon>Suessiales</taxon>
        <taxon>Symbiodiniaceae</taxon>
        <taxon>Cladocopium</taxon>
    </lineage>
</organism>
<dbReference type="EMBL" id="CAMXCT030001902">
    <property type="protein sequence ID" value="CAL4781364.1"/>
    <property type="molecule type" value="Genomic_DNA"/>
</dbReference>
<dbReference type="InterPro" id="IPR058917">
    <property type="entry name" value="RESC6_dom"/>
</dbReference>
<feature type="non-terminal residue" evidence="2">
    <location>
        <position position="150"/>
    </location>
</feature>
<reference evidence="3 4" key="2">
    <citation type="submission" date="2024-05" db="EMBL/GenBank/DDBJ databases">
        <authorList>
            <person name="Chen Y."/>
            <person name="Shah S."/>
            <person name="Dougan E. K."/>
            <person name="Thang M."/>
            <person name="Chan C."/>
        </authorList>
    </citation>
    <scope>NUCLEOTIDE SEQUENCE [LARGE SCALE GENOMIC DNA]</scope>
</reference>
<dbReference type="AlphaFoldDB" id="A0A9P1CKP2"/>
<dbReference type="EMBL" id="CAMXCT010001902">
    <property type="protein sequence ID" value="CAI3994052.1"/>
    <property type="molecule type" value="Genomic_DNA"/>
</dbReference>
<evidence type="ECO:0000313" key="3">
    <source>
        <dbReference type="EMBL" id="CAL4781364.1"/>
    </source>
</evidence>
<dbReference type="EMBL" id="CAMXCT020001902">
    <property type="protein sequence ID" value="CAL1147427.1"/>
    <property type="molecule type" value="Genomic_DNA"/>
</dbReference>
<dbReference type="Pfam" id="PF26188">
    <property type="entry name" value="RESC6"/>
    <property type="match status" value="1"/>
</dbReference>
<name>A0A9P1CKP2_9DINO</name>
<evidence type="ECO:0000313" key="2">
    <source>
        <dbReference type="EMBL" id="CAI3994052.1"/>
    </source>
</evidence>
<dbReference type="Proteomes" id="UP001152797">
    <property type="component" value="Unassembled WGS sequence"/>
</dbReference>
<sequence length="150" mass="16809">MPEPEADAYTVELRPDGPDPKHLQVVSSEGRPSCFWKQLTCPPSQSQVYIPELYESVAQVCVALIHDFKPRQLVTLAGSFAKAQVKHDALFKCMSKHVAKNVEDFQREDLQDLFNAFQALGVSKNEVQRALDEQEKGPAAPLSLRTFLLI</sequence>
<dbReference type="OrthoDB" id="10565918at2759"/>
<proteinExistence type="predicted"/>
<comment type="caution">
    <text evidence="2">The sequence shown here is derived from an EMBL/GenBank/DDBJ whole genome shotgun (WGS) entry which is preliminary data.</text>
</comment>
<protein>
    <recommendedName>
        <fullName evidence="1">RNA-editing substrate-binding complex 6 protein domain-containing protein</fullName>
    </recommendedName>
</protein>
<accession>A0A9P1CKP2</accession>
<reference evidence="2" key="1">
    <citation type="submission" date="2022-10" db="EMBL/GenBank/DDBJ databases">
        <authorList>
            <person name="Chen Y."/>
            <person name="Dougan E. K."/>
            <person name="Chan C."/>
            <person name="Rhodes N."/>
            <person name="Thang M."/>
        </authorList>
    </citation>
    <scope>NUCLEOTIDE SEQUENCE</scope>
</reference>
<evidence type="ECO:0000313" key="4">
    <source>
        <dbReference type="Proteomes" id="UP001152797"/>
    </source>
</evidence>
<gene>
    <name evidence="2" type="ORF">C1SCF055_LOCUS20734</name>
</gene>
<keyword evidence="4" id="KW-1185">Reference proteome</keyword>
<evidence type="ECO:0000259" key="1">
    <source>
        <dbReference type="Pfam" id="PF26188"/>
    </source>
</evidence>
<feature type="domain" description="RNA-editing substrate-binding complex 6 protein" evidence="1">
    <location>
        <begin position="60"/>
        <end position="128"/>
    </location>
</feature>